<evidence type="ECO:0000256" key="1">
    <source>
        <dbReference type="SAM" id="Phobius"/>
    </source>
</evidence>
<organism evidence="2">
    <name type="scientific">marine metagenome</name>
    <dbReference type="NCBI Taxonomy" id="408172"/>
    <lineage>
        <taxon>unclassified sequences</taxon>
        <taxon>metagenomes</taxon>
        <taxon>ecological metagenomes</taxon>
    </lineage>
</organism>
<sequence length="55" mass="6057">MNSFTDSSGGATLRGLYNMSNKRALPLPNNIHVIPAFIFFFLIATIAQFLIGLKN</sequence>
<protein>
    <recommendedName>
        <fullName evidence="3">Peptidase S54 rhomboid domain-containing protein</fullName>
    </recommendedName>
</protein>
<keyword evidence="1" id="KW-0472">Membrane</keyword>
<proteinExistence type="predicted"/>
<name>A0A381VLJ1_9ZZZZ</name>
<accession>A0A381VLJ1</accession>
<dbReference type="EMBL" id="UINC01009161">
    <property type="protein sequence ID" value="SVA41104.1"/>
    <property type="molecule type" value="Genomic_DNA"/>
</dbReference>
<feature type="transmembrane region" description="Helical" evidence="1">
    <location>
        <begin position="31"/>
        <end position="53"/>
    </location>
</feature>
<evidence type="ECO:0008006" key="3">
    <source>
        <dbReference type="Google" id="ProtNLM"/>
    </source>
</evidence>
<evidence type="ECO:0000313" key="2">
    <source>
        <dbReference type="EMBL" id="SVA41104.1"/>
    </source>
</evidence>
<reference evidence="2" key="1">
    <citation type="submission" date="2018-05" db="EMBL/GenBank/DDBJ databases">
        <authorList>
            <person name="Lanie J.A."/>
            <person name="Ng W.-L."/>
            <person name="Kazmierczak K.M."/>
            <person name="Andrzejewski T.M."/>
            <person name="Davidsen T.M."/>
            <person name="Wayne K.J."/>
            <person name="Tettelin H."/>
            <person name="Glass J.I."/>
            <person name="Rusch D."/>
            <person name="Podicherti R."/>
            <person name="Tsui H.-C.T."/>
            <person name="Winkler M.E."/>
        </authorList>
    </citation>
    <scope>NUCLEOTIDE SEQUENCE</scope>
</reference>
<keyword evidence="1" id="KW-1133">Transmembrane helix</keyword>
<dbReference type="AlphaFoldDB" id="A0A381VLJ1"/>
<keyword evidence="1" id="KW-0812">Transmembrane</keyword>
<gene>
    <name evidence="2" type="ORF">METZ01_LOCUS93958</name>
</gene>